<dbReference type="Gene3D" id="3.30.870.10">
    <property type="entry name" value="Endonuclease Chain A"/>
    <property type="match status" value="1"/>
</dbReference>
<dbReference type="AlphaFoldDB" id="A0A7Y9ZJZ3"/>
<dbReference type="GO" id="GO:0003824">
    <property type="term" value="F:catalytic activity"/>
    <property type="evidence" value="ECO:0007669"/>
    <property type="project" value="InterPro"/>
</dbReference>
<protein>
    <recommendedName>
        <fullName evidence="1">PLD phosphodiesterase domain-containing protein</fullName>
    </recommendedName>
</protein>
<dbReference type="PROSITE" id="PS50035">
    <property type="entry name" value="PLD"/>
    <property type="match status" value="1"/>
</dbReference>
<organism evidence="2 3">
    <name type="scientific">Nocardioides aromaticivorans</name>
    <dbReference type="NCBI Taxonomy" id="200618"/>
    <lineage>
        <taxon>Bacteria</taxon>
        <taxon>Bacillati</taxon>
        <taxon>Actinomycetota</taxon>
        <taxon>Actinomycetes</taxon>
        <taxon>Propionibacteriales</taxon>
        <taxon>Nocardioidaceae</taxon>
        <taxon>Nocardioides</taxon>
    </lineage>
</organism>
<evidence type="ECO:0000313" key="2">
    <source>
        <dbReference type="EMBL" id="NYI44876.1"/>
    </source>
</evidence>
<comment type="caution">
    <text evidence="2">The sequence shown here is derived from an EMBL/GenBank/DDBJ whole genome shotgun (WGS) entry which is preliminary data.</text>
</comment>
<evidence type="ECO:0000313" key="3">
    <source>
        <dbReference type="Proteomes" id="UP000562045"/>
    </source>
</evidence>
<dbReference type="CDD" id="cd09176">
    <property type="entry name" value="PLDc_unchar6"/>
    <property type="match status" value="1"/>
</dbReference>
<dbReference type="InterPro" id="IPR001736">
    <property type="entry name" value="PLipase_D/transphosphatidylase"/>
</dbReference>
<sequence>MLAPDSRVVLLEQLAPPPGSRFDAAIATTFTLDLTATLIPALAFTSYSYSGSSADPIALLEALRATGDRLDVFCQGGNIAAPSHVPDLLAFLEPLVHEVKRPRGGLFHPKIWFVRYVDDAGQASYRLLVLTRNLTNDRSWDLAVRLDSASLGDREQDANAPLADLLASLPTWTIRELAPERAERISQLAGEARRIEWQWPDTVRHLGFHFLGGNRPMPDLPPGRRLVVSPFINDAGLALLDPNGATTVLSRAAELERLSPGVAERLDAYVIDSMAVVTETDETNLGGDLHAKMFVVEPTAKWASAHVFIGSANATDAALQRNVEFIVELHGHRDHLGIDSFLGETAPFRVLLEPYRATGGAALDPDEDERRKVENALREIAEIEHHVAVVDGDREASETEGHDVRVSARKPYPLCTGWRASVRLMTKAGNSIVAAEGEALAGTFSGIATADLTPFLVVQITTDSGLDVACVIVAELIDPPADRLDQILARQIDTPDKFLRFLYLLLSLGNPHLLAQLAGSAEGDGQGFGIGQSGGPGILELVLRALSERPAALGDLDRLVHRLQSTEKGREVLPDGFDAFWATVREAQDMLGETWA</sequence>
<evidence type="ECO:0000259" key="1">
    <source>
        <dbReference type="PROSITE" id="PS50035"/>
    </source>
</evidence>
<reference evidence="2 3" key="1">
    <citation type="submission" date="2020-07" db="EMBL/GenBank/DDBJ databases">
        <title>Sequencing the genomes of 1000 actinobacteria strains.</title>
        <authorList>
            <person name="Klenk H.-P."/>
        </authorList>
    </citation>
    <scope>NUCLEOTIDE SEQUENCE [LARGE SCALE GENOMIC DNA]</scope>
    <source>
        <strain evidence="2 3">DSM 15131</strain>
    </source>
</reference>
<dbReference type="EMBL" id="JACBZM010000001">
    <property type="protein sequence ID" value="NYI44876.1"/>
    <property type="molecule type" value="Genomic_DNA"/>
</dbReference>
<name>A0A7Y9ZJZ3_9ACTN</name>
<dbReference type="InterPro" id="IPR059166">
    <property type="entry name" value="PLD-like_cat"/>
</dbReference>
<dbReference type="SUPFAM" id="SSF56024">
    <property type="entry name" value="Phospholipase D/nuclease"/>
    <property type="match status" value="1"/>
</dbReference>
<gene>
    <name evidence="2" type="ORF">BJ993_001956</name>
</gene>
<feature type="domain" description="PLD phosphodiesterase" evidence="1">
    <location>
        <begin position="285"/>
        <end position="318"/>
    </location>
</feature>
<proteinExistence type="predicted"/>
<dbReference type="Proteomes" id="UP000562045">
    <property type="component" value="Unassembled WGS sequence"/>
</dbReference>
<accession>A0A7Y9ZJZ3</accession>
<dbReference type="GO" id="GO:0006793">
    <property type="term" value="P:phosphorus metabolic process"/>
    <property type="evidence" value="ECO:0007669"/>
    <property type="project" value="UniProtKB-ARBA"/>
</dbReference>
<dbReference type="RefSeq" id="WP_179648611.1">
    <property type="nucleotide sequence ID" value="NZ_JACBZM010000001.1"/>
</dbReference>